<reference evidence="3" key="4">
    <citation type="submission" date="2025-09" db="UniProtKB">
        <authorList>
            <consortium name="Ensembl"/>
        </authorList>
    </citation>
    <scope>IDENTIFICATION</scope>
</reference>
<name>F6YFF8_CIOIN</name>
<dbReference type="RefSeq" id="XP_002130006.1">
    <property type="nucleotide sequence ID" value="XM_002129970.4"/>
</dbReference>
<organism evidence="3 4">
    <name type="scientific">Ciona intestinalis</name>
    <name type="common">Transparent sea squirt</name>
    <name type="synonym">Ascidia intestinalis</name>
    <dbReference type="NCBI Taxonomy" id="7719"/>
    <lineage>
        <taxon>Eukaryota</taxon>
        <taxon>Metazoa</taxon>
        <taxon>Chordata</taxon>
        <taxon>Tunicata</taxon>
        <taxon>Ascidiacea</taxon>
        <taxon>Phlebobranchia</taxon>
        <taxon>Cionidae</taxon>
        <taxon>Ciona</taxon>
    </lineage>
</organism>
<dbReference type="Ensembl" id="ENSCINT00000024513.2">
    <property type="protein sequence ID" value="ENSCINP00000024267.2"/>
    <property type="gene ID" value="ENSCING00000013159.2"/>
</dbReference>
<evidence type="ECO:0000313" key="4">
    <source>
        <dbReference type="Proteomes" id="UP000008144"/>
    </source>
</evidence>
<reference evidence="3" key="3">
    <citation type="submission" date="2025-08" db="UniProtKB">
        <authorList>
            <consortium name="Ensembl"/>
        </authorList>
    </citation>
    <scope>IDENTIFICATION</scope>
</reference>
<feature type="region of interest" description="Disordered" evidence="1">
    <location>
        <begin position="66"/>
        <end position="112"/>
    </location>
</feature>
<evidence type="ECO:0000256" key="1">
    <source>
        <dbReference type="SAM" id="MobiDB-lite"/>
    </source>
</evidence>
<dbReference type="InParanoid" id="F6YFF8"/>
<evidence type="ECO:0000313" key="3">
    <source>
        <dbReference type="Ensembl" id="ENSCINP00000024267.2"/>
    </source>
</evidence>
<keyword evidence="2" id="KW-0472">Membrane</keyword>
<accession>A0A1W2WEY7</accession>
<dbReference type="AlphaFoldDB" id="F6YFF8"/>
<evidence type="ECO:0000256" key="2">
    <source>
        <dbReference type="SAM" id="Phobius"/>
    </source>
</evidence>
<dbReference type="KEGG" id="cin:100178232"/>
<keyword evidence="4" id="KW-1185">Reference proteome</keyword>
<keyword evidence="2" id="KW-0812">Transmembrane</keyword>
<keyword evidence="2" id="KW-1133">Transmembrane helix</keyword>
<gene>
    <name evidence="3" type="primary">LOC100178232</name>
</gene>
<sequence length="112" mass="12608">MNEPRYDENTFQFTFGKLLNKNIFGYLLFGYALCIFGAIAAVAWKLKGYNKPTPKFSQMVNTWKPKDKPIKSKTKQTANGGSEATVKRNGVINADTEETSTSNETEETEKTK</sequence>
<reference evidence="4" key="1">
    <citation type="journal article" date="2002" name="Science">
        <title>The draft genome of Ciona intestinalis: insights into chordate and vertebrate origins.</title>
        <authorList>
            <person name="Dehal P."/>
            <person name="Satou Y."/>
            <person name="Campbell R.K."/>
            <person name="Chapman J."/>
            <person name="Degnan B."/>
            <person name="De Tomaso A."/>
            <person name="Davidson B."/>
            <person name="Di Gregorio A."/>
            <person name="Gelpke M."/>
            <person name="Goodstein D.M."/>
            <person name="Harafuji N."/>
            <person name="Hastings K.E."/>
            <person name="Ho I."/>
            <person name="Hotta K."/>
            <person name="Huang W."/>
            <person name="Kawashima T."/>
            <person name="Lemaire P."/>
            <person name="Martinez D."/>
            <person name="Meinertzhagen I.A."/>
            <person name="Necula S."/>
            <person name="Nonaka M."/>
            <person name="Putnam N."/>
            <person name="Rash S."/>
            <person name="Saiga H."/>
            <person name="Satake M."/>
            <person name="Terry A."/>
            <person name="Yamada L."/>
            <person name="Wang H.G."/>
            <person name="Awazu S."/>
            <person name="Azumi K."/>
            <person name="Boore J."/>
            <person name="Branno M."/>
            <person name="Chin-Bow S."/>
            <person name="DeSantis R."/>
            <person name="Doyle S."/>
            <person name="Francino P."/>
            <person name="Keys D.N."/>
            <person name="Haga S."/>
            <person name="Hayashi H."/>
            <person name="Hino K."/>
            <person name="Imai K.S."/>
            <person name="Inaba K."/>
            <person name="Kano S."/>
            <person name="Kobayashi K."/>
            <person name="Kobayashi M."/>
            <person name="Lee B.I."/>
            <person name="Makabe K.W."/>
            <person name="Manohar C."/>
            <person name="Matassi G."/>
            <person name="Medina M."/>
            <person name="Mochizuki Y."/>
            <person name="Mount S."/>
            <person name="Morishita T."/>
            <person name="Miura S."/>
            <person name="Nakayama A."/>
            <person name="Nishizaka S."/>
            <person name="Nomoto H."/>
            <person name="Ohta F."/>
            <person name="Oishi K."/>
            <person name="Rigoutsos I."/>
            <person name="Sano M."/>
            <person name="Sasaki A."/>
            <person name="Sasakura Y."/>
            <person name="Shoguchi E."/>
            <person name="Shin-i T."/>
            <person name="Spagnuolo A."/>
            <person name="Stainier D."/>
            <person name="Suzuki M.M."/>
            <person name="Tassy O."/>
            <person name="Takatori N."/>
            <person name="Tokuoka M."/>
            <person name="Yagi K."/>
            <person name="Yoshizaki F."/>
            <person name="Wada S."/>
            <person name="Zhang C."/>
            <person name="Hyatt P.D."/>
            <person name="Larimer F."/>
            <person name="Detter C."/>
            <person name="Doggett N."/>
            <person name="Glavina T."/>
            <person name="Hawkins T."/>
            <person name="Richardson P."/>
            <person name="Lucas S."/>
            <person name="Kohara Y."/>
            <person name="Levine M."/>
            <person name="Satoh N."/>
            <person name="Rokhsar D.S."/>
        </authorList>
    </citation>
    <scope>NUCLEOTIDE SEQUENCE [LARGE SCALE GENOMIC DNA]</scope>
</reference>
<feature type="transmembrane region" description="Helical" evidence="2">
    <location>
        <begin position="23"/>
        <end position="44"/>
    </location>
</feature>
<protein>
    <submittedName>
        <fullName evidence="3">Uncharacterized LOC100178232</fullName>
    </submittedName>
</protein>
<proteinExistence type="predicted"/>
<dbReference type="GeneID" id="100178232"/>
<accession>F6YFF8</accession>
<reference evidence="3" key="2">
    <citation type="journal article" date="2008" name="Genome Biol.">
        <title>Improved genome assembly and evidence-based global gene model set for the chordate Ciona intestinalis: new insight into intron and operon populations.</title>
        <authorList>
            <person name="Satou Y."/>
            <person name="Mineta K."/>
            <person name="Ogasawara M."/>
            <person name="Sasakura Y."/>
            <person name="Shoguchi E."/>
            <person name="Ueno K."/>
            <person name="Yamada L."/>
            <person name="Matsumoto J."/>
            <person name="Wasserscheid J."/>
            <person name="Dewar K."/>
            <person name="Wiley G.B."/>
            <person name="Macmil S.L."/>
            <person name="Roe B.A."/>
            <person name="Zeller R.W."/>
            <person name="Hastings K.E."/>
            <person name="Lemaire P."/>
            <person name="Lindquist E."/>
            <person name="Endo T."/>
            <person name="Hotta K."/>
            <person name="Inaba K."/>
        </authorList>
    </citation>
    <scope>NUCLEOTIDE SEQUENCE [LARGE SCALE GENOMIC DNA]</scope>
    <source>
        <strain evidence="3">wild type</strain>
    </source>
</reference>
<dbReference type="Proteomes" id="UP000008144">
    <property type="component" value="Chromosome 8"/>
</dbReference>
<dbReference type="HOGENOM" id="CLU_2144975_0_0_1"/>
<dbReference type="EMBL" id="EAAA01002729">
    <property type="status" value="NOT_ANNOTATED_CDS"/>
    <property type="molecule type" value="Genomic_DNA"/>
</dbReference>